<accession>A0ACC6PI44</accession>
<sequence length="325" mass="36414">MEYVKLGRTGLEVSKIALGCMSYGVAERGIAPWSLSEEESRPFIKQALELGINFFDTANAYSDGTSEEFVGRALKELVPRHETVIATKVYFRMREGANGAGLSRKVIMHEIDESLRRLGTDYVDLYQIHRWDPSTPIEETMEALHDVVKAGKARYIGASSMYAWQFLKAQHIAEKHGWTKFVSMQNLVNLLYREEEREMLPLCNEDGIGVIPWSPLAKGRLTRDWNEETARSGNDPVGTRLADSMQESDRVIVEKVAEIAAKRGISKAQVALAWVLQKSEVTAPIVGATKPHHLEDAVAATDVKLTDEEIAELEAPYVPHDIWGF</sequence>
<name>A0ACC6PI44_9BACL</name>
<evidence type="ECO:0000313" key="2">
    <source>
        <dbReference type="Proteomes" id="UP001380953"/>
    </source>
</evidence>
<keyword evidence="1" id="KW-0560">Oxidoreductase</keyword>
<dbReference type="Proteomes" id="UP001380953">
    <property type="component" value="Unassembled WGS sequence"/>
</dbReference>
<comment type="caution">
    <text evidence="1">The sequence shown here is derived from an EMBL/GenBank/DDBJ whole genome shotgun (WGS) entry which is preliminary data.</text>
</comment>
<keyword evidence="2" id="KW-1185">Reference proteome</keyword>
<dbReference type="EMBL" id="JBBKAR010000056">
    <property type="protein sequence ID" value="MEJ8306468.1"/>
    <property type="molecule type" value="Genomic_DNA"/>
</dbReference>
<proteinExistence type="predicted"/>
<evidence type="ECO:0000313" key="1">
    <source>
        <dbReference type="EMBL" id="MEJ8306468.1"/>
    </source>
</evidence>
<protein>
    <submittedName>
        <fullName evidence="1">Aldo/keto reductase</fullName>
        <ecNumber evidence="1">1.1.1.-</ecNumber>
    </submittedName>
</protein>
<reference evidence="1" key="1">
    <citation type="submission" date="2024-03" db="EMBL/GenBank/DDBJ databases">
        <title>Whole genome sequecning of epiphytes from Marcgravia umbellata leaves.</title>
        <authorList>
            <person name="Kumar G."/>
            <person name="Savka M.A."/>
        </authorList>
    </citation>
    <scope>NUCLEOTIDE SEQUENCE</scope>
    <source>
        <strain evidence="1">RIT_BL5</strain>
    </source>
</reference>
<gene>
    <name evidence="1" type="ORF">WKI47_21385</name>
</gene>
<dbReference type="EC" id="1.1.1.-" evidence="1"/>
<organism evidence="1 2">
    <name type="scientific">Saccharibacillus sacchari</name>
    <dbReference type="NCBI Taxonomy" id="456493"/>
    <lineage>
        <taxon>Bacteria</taxon>
        <taxon>Bacillati</taxon>
        <taxon>Bacillota</taxon>
        <taxon>Bacilli</taxon>
        <taxon>Bacillales</taxon>
        <taxon>Paenibacillaceae</taxon>
        <taxon>Saccharibacillus</taxon>
    </lineage>
</organism>